<dbReference type="RefSeq" id="WP_307149371.1">
    <property type="nucleotide sequence ID" value="NZ_JAUSTU010000004.1"/>
</dbReference>
<gene>
    <name evidence="1" type="ORF">J2S07_001083</name>
</gene>
<dbReference type="EMBL" id="JAUSTU010000004">
    <property type="protein sequence ID" value="MDQ0154779.1"/>
    <property type="molecule type" value="Genomic_DNA"/>
</dbReference>
<name>A0ABT9V1E8_9BACL</name>
<protein>
    <submittedName>
        <fullName evidence="1">Uncharacterized protein</fullName>
    </submittedName>
</protein>
<dbReference type="Proteomes" id="UP001231362">
    <property type="component" value="Unassembled WGS sequence"/>
</dbReference>
<evidence type="ECO:0000313" key="2">
    <source>
        <dbReference type="Proteomes" id="UP001231362"/>
    </source>
</evidence>
<evidence type="ECO:0000313" key="1">
    <source>
        <dbReference type="EMBL" id="MDQ0154779.1"/>
    </source>
</evidence>
<accession>A0ABT9V1E8</accession>
<comment type="caution">
    <text evidence="1">The sequence shown here is derived from an EMBL/GenBank/DDBJ whole genome shotgun (WGS) entry which is preliminary data.</text>
</comment>
<sequence length="46" mass="5204">MQEFVGKCIRCEKDIYCLDGFLNGIVADKGQLLCFDCEKEEGEISI</sequence>
<organism evidence="1 2">
    <name type="scientific">Anoxybacillus andreesenii</name>
    <dbReference type="NCBI Taxonomy" id="1325932"/>
    <lineage>
        <taxon>Bacteria</taxon>
        <taxon>Bacillati</taxon>
        <taxon>Bacillota</taxon>
        <taxon>Bacilli</taxon>
        <taxon>Bacillales</taxon>
        <taxon>Anoxybacillaceae</taxon>
        <taxon>Anoxybacillus</taxon>
    </lineage>
</organism>
<reference evidence="1 2" key="1">
    <citation type="submission" date="2023-07" db="EMBL/GenBank/DDBJ databases">
        <title>Genomic Encyclopedia of Type Strains, Phase IV (KMG-IV): sequencing the most valuable type-strain genomes for metagenomic binning, comparative biology and taxonomic classification.</title>
        <authorList>
            <person name="Goeker M."/>
        </authorList>
    </citation>
    <scope>NUCLEOTIDE SEQUENCE [LARGE SCALE GENOMIC DNA]</scope>
    <source>
        <strain evidence="1 2">DSM 23948</strain>
    </source>
</reference>
<keyword evidence="2" id="KW-1185">Reference proteome</keyword>
<proteinExistence type="predicted"/>